<dbReference type="Gene3D" id="1.10.287.470">
    <property type="entry name" value="Helix hairpin bin"/>
    <property type="match status" value="1"/>
</dbReference>
<evidence type="ECO:0000256" key="2">
    <source>
        <dbReference type="SAM" id="Coils"/>
    </source>
</evidence>
<organism evidence="6">
    <name type="scientific">Pseudomonas solani</name>
    <dbReference type="NCBI Taxonomy" id="2731552"/>
    <lineage>
        <taxon>Bacteria</taxon>
        <taxon>Pseudomonadati</taxon>
        <taxon>Pseudomonadota</taxon>
        <taxon>Gammaproteobacteria</taxon>
        <taxon>Pseudomonadales</taxon>
        <taxon>Pseudomonadaceae</taxon>
        <taxon>Pseudomonas</taxon>
    </lineage>
</organism>
<dbReference type="PANTHER" id="PTHR30386">
    <property type="entry name" value="MEMBRANE FUSION SUBUNIT OF EMRAB-TOLC MULTIDRUG EFFLUX PUMP"/>
    <property type="match status" value="1"/>
</dbReference>
<evidence type="ECO:0000313" key="7">
    <source>
        <dbReference type="Proteomes" id="UP001064896"/>
    </source>
</evidence>
<feature type="coiled-coil region" evidence="2">
    <location>
        <begin position="87"/>
        <end position="142"/>
    </location>
</feature>
<dbReference type="Pfam" id="PF25917">
    <property type="entry name" value="BSH_RND"/>
    <property type="match status" value="1"/>
</dbReference>
<accession>A0AAU7Y676</accession>
<dbReference type="GO" id="GO:0055085">
    <property type="term" value="P:transmembrane transport"/>
    <property type="evidence" value="ECO:0007669"/>
    <property type="project" value="InterPro"/>
</dbReference>
<keyword evidence="7" id="KW-1185">Reference proteome</keyword>
<dbReference type="AlphaFoldDB" id="A0AAU7Y676"/>
<dbReference type="InterPro" id="IPR058634">
    <property type="entry name" value="AaeA-lik-b-barrel"/>
</dbReference>
<evidence type="ECO:0000313" key="5">
    <source>
        <dbReference type="EMBL" id="BCD87192.1"/>
    </source>
</evidence>
<dbReference type="InterPro" id="IPR058625">
    <property type="entry name" value="MdtA-like_BSH"/>
</dbReference>
<evidence type="ECO:0000313" key="6">
    <source>
        <dbReference type="EMBL" id="XBY65789.1"/>
    </source>
</evidence>
<comment type="similarity">
    <text evidence="1">Belongs to the membrane fusion protein (MFP) (TC 8.A.1) family.</text>
</comment>
<dbReference type="Gene3D" id="2.40.50.100">
    <property type="match status" value="1"/>
</dbReference>
<feature type="domain" description="p-hydroxybenzoic acid efflux pump subunit AaeA-like beta-barrel" evidence="4">
    <location>
        <begin position="249"/>
        <end position="324"/>
    </location>
</feature>
<keyword evidence="2" id="KW-0175">Coiled coil</keyword>
<evidence type="ECO:0000256" key="1">
    <source>
        <dbReference type="ARBA" id="ARBA00009477"/>
    </source>
</evidence>
<dbReference type="RefSeq" id="WP_265167885.1">
    <property type="nucleotide sequence ID" value="NZ_AP023081.1"/>
</dbReference>
<proteinExistence type="inferred from homology"/>
<dbReference type="InterPro" id="IPR050739">
    <property type="entry name" value="MFP"/>
</dbReference>
<evidence type="ECO:0000259" key="3">
    <source>
        <dbReference type="Pfam" id="PF25917"/>
    </source>
</evidence>
<dbReference type="Gene3D" id="2.40.30.170">
    <property type="match status" value="1"/>
</dbReference>
<dbReference type="Pfam" id="PF25963">
    <property type="entry name" value="Beta-barrel_AAEA"/>
    <property type="match status" value="1"/>
</dbReference>
<reference evidence="5" key="1">
    <citation type="submission" date="2020-05" db="EMBL/GenBank/DDBJ databases">
        <title>Complete genome sequence of Pseudomonas sp. Sm006.</title>
        <authorList>
            <person name="Takeuchi K."/>
            <person name="Someya N."/>
        </authorList>
    </citation>
    <scope>NUCLEOTIDE SEQUENCE</scope>
    <source>
        <strain evidence="5">Sm006</strain>
    </source>
</reference>
<evidence type="ECO:0000259" key="4">
    <source>
        <dbReference type="Pfam" id="PF25963"/>
    </source>
</evidence>
<name>A0AAU7Y676_9PSED</name>
<dbReference type="EMBL" id="CP158373">
    <property type="protein sequence ID" value="XBY65789.1"/>
    <property type="molecule type" value="Genomic_DNA"/>
</dbReference>
<dbReference type="EMBL" id="AP023081">
    <property type="protein sequence ID" value="BCD87192.1"/>
    <property type="molecule type" value="Genomic_DNA"/>
</dbReference>
<feature type="coiled-coil region" evidence="2">
    <location>
        <begin position="188"/>
        <end position="215"/>
    </location>
</feature>
<sequence length="353" mass="37718">MTDTRPRTPLIAGALLAGAGLIAWSAWHFTAGNRGEGTNDAFVQADFTLVAPKVSGFIGEVLVEDNQPVTAGQLLARIDDRDYRAALSGARAKVASAEARLANARATLERQDALIRQAEATVEADRAEMEFARHELERYQHLAGQGAGTLQSAQQARSRFDTSRARQAEHAAALLATRKQTDVLAAQRDAAQAALEQARAGLERAELDLSHIELRAPMDGMVGRRAVRVGAFVSPGQVLLAVVPLARAYVVANFQETQLTHMRPGQVVQVTVDSFPGEVLRGRIESIAPATGVTFAAIAPDNATGNFTKVVQRIPVKVRLDEGQPLAARLRVGMSVEADVDTRGEPEALAGVN</sequence>
<protein>
    <submittedName>
        <fullName evidence="5 6">Secretion protein</fullName>
    </submittedName>
</protein>
<feature type="domain" description="Multidrug resistance protein MdtA-like barrel-sandwich hybrid" evidence="3">
    <location>
        <begin position="50"/>
        <end position="243"/>
    </location>
</feature>
<dbReference type="Proteomes" id="UP001064896">
    <property type="component" value="Chromosome"/>
</dbReference>
<dbReference type="SUPFAM" id="SSF111369">
    <property type="entry name" value="HlyD-like secretion proteins"/>
    <property type="match status" value="2"/>
</dbReference>
<reference evidence="6" key="2">
    <citation type="submission" date="2023-08" db="EMBL/GenBank/DDBJ databases">
        <title>Increased levels of nutrients transform a symbiont into a lethal pathobiont.</title>
        <authorList>
            <person name="Lachnit T."/>
            <person name="Ulrich L."/>
            <person name="Willmer F.M."/>
            <person name="Hasenbein T."/>
            <person name="Steiner L.X."/>
            <person name="Wolters M."/>
            <person name="Herbst E.M."/>
            <person name="Deines P."/>
        </authorList>
    </citation>
    <scope>NUCLEOTIDE SEQUENCE</scope>
    <source>
        <strain evidence="6">T3</strain>
    </source>
</reference>
<dbReference type="PANTHER" id="PTHR30386:SF24">
    <property type="entry name" value="MULTIDRUG RESISTANCE EFFLUX PUMP"/>
    <property type="match status" value="1"/>
</dbReference>
<gene>
    <name evidence="6" type="ORF">ABS648_08490</name>
    <name evidence="5" type="ORF">PSm6_35990</name>
</gene>